<feature type="transmembrane region" description="Helical" evidence="7">
    <location>
        <begin position="20"/>
        <end position="41"/>
    </location>
</feature>
<keyword evidence="3 7" id="KW-1133">Transmembrane helix</keyword>
<comment type="subcellular location">
    <subcellularLocation>
        <location evidence="1">Membrane</location>
        <topology evidence="1">Multi-pass membrane protein</topology>
    </subcellularLocation>
</comment>
<name>A0A8T9CKX6_9HELO</name>
<sequence>MDPAQVYSPEYLAENNSKSLLTVVVLFAVLEVLFISLYFISRIRSPAKFGLDTYLMIPAFFTAFSMAAVSMYGIVHSADGRHVVTATSEELTVWLKLVVIVVFLYAPAVALPKLSILCLYLRIFKIQSYRYAVYAIAGVLISTCVASWITNFCMCTPFPYLWDKTIVGGHCIDQTKEFIWISFPNIVSDVAMMILPLPILWKLHTSKSQKVGLIITFLTFSIGLITAILRFVNFFKTNVFLDPTWYVIGVMVWTTAEPGCYLIAACLPSFRPLFGTLFNKIDFNSIGQRMQWYGSKVTSRGNASEKPSKSNNKGSTGSSNTPFGFERLSDPSIPRLSDGNDQKGLVACYTQPVNPDSDTERDLQENDNRIHIHKEYSLSSLPRVAKTGCGMCGRQRCTEHGR</sequence>
<evidence type="ECO:0000256" key="7">
    <source>
        <dbReference type="SAM" id="Phobius"/>
    </source>
</evidence>
<feature type="region of interest" description="Disordered" evidence="6">
    <location>
        <begin position="297"/>
        <end position="325"/>
    </location>
</feature>
<feature type="transmembrane region" description="Helical" evidence="7">
    <location>
        <begin position="213"/>
        <end position="232"/>
    </location>
</feature>
<comment type="caution">
    <text evidence="9">The sequence shown here is derived from an EMBL/GenBank/DDBJ whole genome shotgun (WGS) entry which is preliminary data.</text>
</comment>
<dbReference type="PANTHER" id="PTHR33048">
    <property type="entry name" value="PTH11-LIKE INTEGRAL MEMBRANE PROTEIN (AFU_ORTHOLOGUE AFUA_5G11245)"/>
    <property type="match status" value="1"/>
</dbReference>
<proteinExistence type="inferred from homology"/>
<dbReference type="PANTHER" id="PTHR33048:SF156">
    <property type="entry name" value="INTEGRAL MEMBRANE PROTEIN"/>
    <property type="match status" value="1"/>
</dbReference>
<accession>A0A8T9CKX6</accession>
<evidence type="ECO:0000256" key="5">
    <source>
        <dbReference type="ARBA" id="ARBA00038359"/>
    </source>
</evidence>
<feature type="transmembrane region" description="Helical" evidence="7">
    <location>
        <begin position="133"/>
        <end position="159"/>
    </location>
</feature>
<evidence type="ECO:0000313" key="10">
    <source>
        <dbReference type="Proteomes" id="UP000469558"/>
    </source>
</evidence>
<comment type="similarity">
    <text evidence="5">Belongs to the SAT4 family.</text>
</comment>
<dbReference type="GO" id="GO:0016020">
    <property type="term" value="C:membrane"/>
    <property type="evidence" value="ECO:0007669"/>
    <property type="project" value="UniProtKB-SubCell"/>
</dbReference>
<feature type="transmembrane region" description="Helical" evidence="7">
    <location>
        <begin position="244"/>
        <end position="267"/>
    </location>
</feature>
<keyword evidence="4 7" id="KW-0472">Membrane</keyword>
<dbReference type="InterPro" id="IPR049326">
    <property type="entry name" value="Rhodopsin_dom_fungi"/>
</dbReference>
<organism evidence="9 10">
    <name type="scientific">Lachnellula suecica</name>
    <dbReference type="NCBI Taxonomy" id="602035"/>
    <lineage>
        <taxon>Eukaryota</taxon>
        <taxon>Fungi</taxon>
        <taxon>Dikarya</taxon>
        <taxon>Ascomycota</taxon>
        <taxon>Pezizomycotina</taxon>
        <taxon>Leotiomycetes</taxon>
        <taxon>Helotiales</taxon>
        <taxon>Lachnaceae</taxon>
        <taxon>Lachnellula</taxon>
    </lineage>
</organism>
<evidence type="ECO:0000256" key="1">
    <source>
        <dbReference type="ARBA" id="ARBA00004141"/>
    </source>
</evidence>
<gene>
    <name evidence="9" type="ORF">LSUE1_G000829</name>
</gene>
<keyword evidence="2 7" id="KW-0812">Transmembrane</keyword>
<dbReference type="InterPro" id="IPR052337">
    <property type="entry name" value="SAT4-like"/>
</dbReference>
<dbReference type="Proteomes" id="UP000469558">
    <property type="component" value="Unassembled WGS sequence"/>
</dbReference>
<evidence type="ECO:0000259" key="8">
    <source>
        <dbReference type="Pfam" id="PF20684"/>
    </source>
</evidence>
<dbReference type="Pfam" id="PF20684">
    <property type="entry name" value="Fung_rhodopsin"/>
    <property type="match status" value="1"/>
</dbReference>
<feature type="transmembrane region" description="Helical" evidence="7">
    <location>
        <begin position="53"/>
        <end position="74"/>
    </location>
</feature>
<evidence type="ECO:0000256" key="4">
    <source>
        <dbReference type="ARBA" id="ARBA00023136"/>
    </source>
</evidence>
<protein>
    <recommendedName>
        <fullName evidence="8">Rhodopsin domain-containing protein</fullName>
    </recommendedName>
</protein>
<feature type="transmembrane region" description="Helical" evidence="7">
    <location>
        <begin position="94"/>
        <end position="121"/>
    </location>
</feature>
<feature type="transmembrane region" description="Helical" evidence="7">
    <location>
        <begin position="179"/>
        <end position="201"/>
    </location>
</feature>
<dbReference type="AlphaFoldDB" id="A0A8T9CKX6"/>
<keyword evidence="10" id="KW-1185">Reference proteome</keyword>
<evidence type="ECO:0000313" key="9">
    <source>
        <dbReference type="EMBL" id="TVY84800.1"/>
    </source>
</evidence>
<feature type="compositionally biased region" description="Low complexity" evidence="6">
    <location>
        <begin position="309"/>
        <end position="322"/>
    </location>
</feature>
<feature type="domain" description="Rhodopsin" evidence="8">
    <location>
        <begin position="39"/>
        <end position="274"/>
    </location>
</feature>
<dbReference type="EMBL" id="QGMK01000053">
    <property type="protein sequence ID" value="TVY84800.1"/>
    <property type="molecule type" value="Genomic_DNA"/>
</dbReference>
<dbReference type="OrthoDB" id="5401779at2759"/>
<evidence type="ECO:0000256" key="3">
    <source>
        <dbReference type="ARBA" id="ARBA00022989"/>
    </source>
</evidence>
<reference evidence="9 10" key="1">
    <citation type="submission" date="2018-05" db="EMBL/GenBank/DDBJ databases">
        <title>Genome sequencing and assembly of the regulated plant pathogen Lachnellula willkommii and related sister species for the development of diagnostic species identification markers.</title>
        <authorList>
            <person name="Giroux E."/>
            <person name="Bilodeau G."/>
        </authorList>
    </citation>
    <scope>NUCLEOTIDE SEQUENCE [LARGE SCALE GENOMIC DNA]</scope>
    <source>
        <strain evidence="9 10">CBS 268.59</strain>
    </source>
</reference>
<evidence type="ECO:0000256" key="6">
    <source>
        <dbReference type="SAM" id="MobiDB-lite"/>
    </source>
</evidence>
<evidence type="ECO:0000256" key="2">
    <source>
        <dbReference type="ARBA" id="ARBA00022692"/>
    </source>
</evidence>